<comment type="caution">
    <text evidence="2">The sequence shown here is derived from an EMBL/GenBank/DDBJ whole genome shotgun (WGS) entry which is preliminary data.</text>
</comment>
<gene>
    <name evidence="2" type="ORF">CVIRNUC_004444</name>
</gene>
<reference evidence="2 3" key="1">
    <citation type="submission" date="2023-10" db="EMBL/GenBank/DDBJ databases">
        <authorList>
            <person name="Maclean D."/>
            <person name="Macfadyen A."/>
        </authorList>
    </citation>
    <scope>NUCLEOTIDE SEQUENCE [LARGE SCALE GENOMIC DNA]</scope>
</reference>
<keyword evidence="3" id="KW-1185">Reference proteome</keyword>
<dbReference type="AlphaFoldDB" id="A0AAV1I2I8"/>
<feature type="chain" id="PRO_5043639962" description="Extracellular protein" evidence="1">
    <location>
        <begin position="21"/>
        <end position="131"/>
    </location>
</feature>
<accession>A0AAV1I2I8</accession>
<name>A0AAV1I2I8_9CHLO</name>
<feature type="signal peptide" evidence="1">
    <location>
        <begin position="1"/>
        <end position="20"/>
    </location>
</feature>
<dbReference type="PROSITE" id="PS51257">
    <property type="entry name" value="PROKAR_LIPOPROTEIN"/>
    <property type="match status" value="1"/>
</dbReference>
<evidence type="ECO:0008006" key="4">
    <source>
        <dbReference type="Google" id="ProtNLM"/>
    </source>
</evidence>
<sequence>MVSRILVAVLVSLFAGACHANRVTSSDGTTIGELTKVNQNPSSVQLETSCTESDFYKLTFVAADFAVHFPTPSSLEQAFPWNHTSTDPSQNGWYSNGIERICDANGWRVDKCDGLYRERIAQGYLYLCDPE</sequence>
<evidence type="ECO:0000313" key="3">
    <source>
        <dbReference type="Proteomes" id="UP001314263"/>
    </source>
</evidence>
<dbReference type="Proteomes" id="UP001314263">
    <property type="component" value="Unassembled WGS sequence"/>
</dbReference>
<organism evidence="2 3">
    <name type="scientific">Coccomyxa viridis</name>
    <dbReference type="NCBI Taxonomy" id="1274662"/>
    <lineage>
        <taxon>Eukaryota</taxon>
        <taxon>Viridiplantae</taxon>
        <taxon>Chlorophyta</taxon>
        <taxon>core chlorophytes</taxon>
        <taxon>Trebouxiophyceae</taxon>
        <taxon>Trebouxiophyceae incertae sedis</taxon>
        <taxon>Coccomyxaceae</taxon>
        <taxon>Coccomyxa</taxon>
    </lineage>
</organism>
<evidence type="ECO:0000313" key="2">
    <source>
        <dbReference type="EMBL" id="CAK0777037.1"/>
    </source>
</evidence>
<keyword evidence="1" id="KW-0732">Signal</keyword>
<dbReference type="EMBL" id="CAUYUE010000005">
    <property type="protein sequence ID" value="CAK0777037.1"/>
    <property type="molecule type" value="Genomic_DNA"/>
</dbReference>
<evidence type="ECO:0000256" key="1">
    <source>
        <dbReference type="SAM" id="SignalP"/>
    </source>
</evidence>
<proteinExistence type="predicted"/>
<protein>
    <recommendedName>
        <fullName evidence="4">Extracellular protein</fullName>
    </recommendedName>
</protein>